<organism evidence="2 3">
    <name type="scientific">Flavihumibacter stibioxidans</name>
    <dbReference type="NCBI Taxonomy" id="1834163"/>
    <lineage>
        <taxon>Bacteria</taxon>
        <taxon>Pseudomonadati</taxon>
        <taxon>Bacteroidota</taxon>
        <taxon>Chitinophagia</taxon>
        <taxon>Chitinophagales</taxon>
        <taxon>Chitinophagaceae</taxon>
        <taxon>Flavihumibacter</taxon>
    </lineage>
</organism>
<accession>A0ABR7M5K1</accession>
<evidence type="ECO:0000313" key="3">
    <source>
        <dbReference type="Proteomes" id="UP000765802"/>
    </source>
</evidence>
<keyword evidence="1" id="KW-0812">Transmembrane</keyword>
<name>A0ABR7M5K1_9BACT</name>
<feature type="transmembrane region" description="Helical" evidence="1">
    <location>
        <begin position="62"/>
        <end position="81"/>
    </location>
</feature>
<protein>
    <submittedName>
        <fullName evidence="2">Uncharacterized protein</fullName>
    </submittedName>
</protein>
<feature type="transmembrane region" description="Helical" evidence="1">
    <location>
        <begin position="27"/>
        <end position="50"/>
    </location>
</feature>
<keyword evidence="3" id="KW-1185">Reference proteome</keyword>
<keyword evidence="1" id="KW-0472">Membrane</keyword>
<keyword evidence="1" id="KW-1133">Transmembrane helix</keyword>
<evidence type="ECO:0000256" key="1">
    <source>
        <dbReference type="SAM" id="Phobius"/>
    </source>
</evidence>
<proteinExistence type="predicted"/>
<dbReference type="EMBL" id="MBUA01000001">
    <property type="protein sequence ID" value="MBC6489936.1"/>
    <property type="molecule type" value="Genomic_DNA"/>
</dbReference>
<evidence type="ECO:0000313" key="2">
    <source>
        <dbReference type="EMBL" id="MBC6489936.1"/>
    </source>
</evidence>
<dbReference type="Proteomes" id="UP000765802">
    <property type="component" value="Unassembled WGS sequence"/>
</dbReference>
<dbReference type="RefSeq" id="WP_187255269.1">
    <property type="nucleotide sequence ID" value="NZ_JBHULF010000006.1"/>
</dbReference>
<comment type="caution">
    <text evidence="2">The sequence shown here is derived from an EMBL/GenBank/DDBJ whole genome shotgun (WGS) entry which is preliminary data.</text>
</comment>
<reference evidence="2 3" key="1">
    <citation type="submission" date="2016-07" db="EMBL/GenBank/DDBJ databases">
        <title>Genome analysis of Flavihumibacter stibioxidans YS-17.</title>
        <authorList>
            <person name="Shi K."/>
            <person name="Han Y."/>
            <person name="Wang G."/>
        </authorList>
    </citation>
    <scope>NUCLEOTIDE SEQUENCE [LARGE SCALE GENOMIC DNA]</scope>
    <source>
        <strain evidence="2 3">YS-17</strain>
    </source>
</reference>
<sequence>MLTQEEKDFILYWETNRDRRKKLFRQLLVGIPMGLLFGVPIVLNYVLGWYKRANMVSGSQSSPLVLLVAILLIISFVAIFYKQHQWEQYEQKYRELKQKEGE</sequence>
<gene>
    <name evidence="2" type="ORF">BC349_03080</name>
</gene>